<reference evidence="2 3" key="1">
    <citation type="submission" date="2018-03" db="EMBL/GenBank/DDBJ databases">
        <title>Genome sequencing of Simplicispira sp.</title>
        <authorList>
            <person name="Kim S.-J."/>
            <person name="Heo J."/>
            <person name="Kwon S.-W."/>
        </authorList>
    </citation>
    <scope>NUCLEOTIDE SEQUENCE [LARGE SCALE GENOMIC DNA]</scope>
    <source>
        <strain evidence="2 3">SC1-8</strain>
        <plasmid evidence="2 3">unnamed1</plasmid>
    </source>
</reference>
<accession>A0A2S0N5U8</accession>
<name>A0A2S0N5U8_9BURK</name>
<sequence length="110" mass="11641">MKPCSPAAHIGRAVAGDDSPSNSGPTARSSQGGREGGRGPVRYDAAAIAKELEVTASGKRHFGNALRVAKDMAEVDSEERALLDRWATARQSAADNDALRELARKLRALE</sequence>
<keyword evidence="3" id="KW-1185">Reference proteome</keyword>
<evidence type="ECO:0000256" key="1">
    <source>
        <dbReference type="SAM" id="MobiDB-lite"/>
    </source>
</evidence>
<dbReference type="RefSeq" id="WP_013516307.1">
    <property type="nucleotide sequence ID" value="NZ_CP027670.1"/>
</dbReference>
<gene>
    <name evidence="2" type="ORF">C6571_18385</name>
</gene>
<keyword evidence="2" id="KW-0614">Plasmid</keyword>
<dbReference type="KEGG" id="simp:C6571_18385"/>
<evidence type="ECO:0000313" key="3">
    <source>
        <dbReference type="Proteomes" id="UP000239326"/>
    </source>
</evidence>
<protein>
    <submittedName>
        <fullName evidence="2">Uncharacterized protein</fullName>
    </submittedName>
</protein>
<geneLocation type="plasmid" evidence="2 3">
    <name>unnamed1</name>
</geneLocation>
<proteinExistence type="predicted"/>
<evidence type="ECO:0000313" key="2">
    <source>
        <dbReference type="EMBL" id="AVO43407.1"/>
    </source>
</evidence>
<dbReference type="EMBL" id="CP027670">
    <property type="protein sequence ID" value="AVO43407.1"/>
    <property type="molecule type" value="Genomic_DNA"/>
</dbReference>
<feature type="compositionally biased region" description="Polar residues" evidence="1">
    <location>
        <begin position="19"/>
        <end position="31"/>
    </location>
</feature>
<organism evidence="2 3">
    <name type="scientific">Simplicispira suum</name>
    <dbReference type="NCBI Taxonomy" id="2109915"/>
    <lineage>
        <taxon>Bacteria</taxon>
        <taxon>Pseudomonadati</taxon>
        <taxon>Pseudomonadota</taxon>
        <taxon>Betaproteobacteria</taxon>
        <taxon>Burkholderiales</taxon>
        <taxon>Comamonadaceae</taxon>
        <taxon>Simplicispira</taxon>
    </lineage>
</organism>
<feature type="region of interest" description="Disordered" evidence="1">
    <location>
        <begin position="1"/>
        <end position="42"/>
    </location>
</feature>
<dbReference type="AlphaFoldDB" id="A0A2S0N5U8"/>
<dbReference type="Proteomes" id="UP000239326">
    <property type="component" value="Plasmid unnamed1"/>
</dbReference>